<sequence>MVVAHRLVAPLRIPHPQPPARHWHPHLRRVPQSPHAPEHDTPAPTPSRHCGDGLGWHRPCRVLVCLQRGTAPWRGQPQAACRSGLLLWPPRRALTRCTYTISTTAMAAGRGVSMSCSRGMAPRSGMLGAR</sequence>
<organism evidence="2 3">
    <name type="scientific">Eleusine coracana subsp. coracana</name>
    <dbReference type="NCBI Taxonomy" id="191504"/>
    <lineage>
        <taxon>Eukaryota</taxon>
        <taxon>Viridiplantae</taxon>
        <taxon>Streptophyta</taxon>
        <taxon>Embryophyta</taxon>
        <taxon>Tracheophyta</taxon>
        <taxon>Spermatophyta</taxon>
        <taxon>Magnoliopsida</taxon>
        <taxon>Liliopsida</taxon>
        <taxon>Poales</taxon>
        <taxon>Poaceae</taxon>
        <taxon>PACMAD clade</taxon>
        <taxon>Chloridoideae</taxon>
        <taxon>Cynodonteae</taxon>
        <taxon>Eleusininae</taxon>
        <taxon>Eleusine</taxon>
    </lineage>
</organism>
<comment type="caution">
    <text evidence="2">The sequence shown here is derived from an EMBL/GenBank/DDBJ whole genome shotgun (WGS) entry which is preliminary data.</text>
</comment>
<accession>A0AAV5FQQ0</accession>
<reference evidence="2" key="1">
    <citation type="journal article" date="2018" name="DNA Res.">
        <title>Multiple hybrid de novo genome assembly of finger millet, an orphan allotetraploid crop.</title>
        <authorList>
            <person name="Hatakeyama M."/>
            <person name="Aluri S."/>
            <person name="Balachadran M.T."/>
            <person name="Sivarajan S.R."/>
            <person name="Patrignani A."/>
            <person name="Gruter S."/>
            <person name="Poveda L."/>
            <person name="Shimizu-Inatsugi R."/>
            <person name="Baeten J."/>
            <person name="Francoijs K.J."/>
            <person name="Nataraja K.N."/>
            <person name="Reddy Y.A.N."/>
            <person name="Phadnis S."/>
            <person name="Ravikumar R.L."/>
            <person name="Schlapbach R."/>
            <person name="Sreeman S.M."/>
            <person name="Shimizu K.K."/>
        </authorList>
    </citation>
    <scope>NUCLEOTIDE SEQUENCE</scope>
</reference>
<gene>
    <name evidence="2" type="primary">gb25993</name>
    <name evidence="2" type="ORF">PR202_gb25993</name>
</gene>
<proteinExistence type="predicted"/>
<dbReference type="AlphaFoldDB" id="A0AAV5FQQ0"/>
<reference evidence="2" key="2">
    <citation type="submission" date="2021-12" db="EMBL/GenBank/DDBJ databases">
        <title>Resequencing data analysis of finger millet.</title>
        <authorList>
            <person name="Hatakeyama M."/>
            <person name="Aluri S."/>
            <person name="Balachadran M.T."/>
            <person name="Sivarajan S.R."/>
            <person name="Poveda L."/>
            <person name="Shimizu-Inatsugi R."/>
            <person name="Schlapbach R."/>
            <person name="Sreeman S.M."/>
            <person name="Shimizu K.K."/>
        </authorList>
    </citation>
    <scope>NUCLEOTIDE SEQUENCE</scope>
</reference>
<evidence type="ECO:0000256" key="1">
    <source>
        <dbReference type="SAM" id="MobiDB-lite"/>
    </source>
</evidence>
<dbReference type="EMBL" id="BQKI01000093">
    <property type="protein sequence ID" value="GJN37072.1"/>
    <property type="molecule type" value="Genomic_DNA"/>
</dbReference>
<protein>
    <submittedName>
        <fullName evidence="2">Uncharacterized protein</fullName>
    </submittedName>
</protein>
<name>A0AAV5FQQ0_ELECO</name>
<evidence type="ECO:0000313" key="3">
    <source>
        <dbReference type="Proteomes" id="UP001054889"/>
    </source>
</evidence>
<dbReference type="Proteomes" id="UP001054889">
    <property type="component" value="Unassembled WGS sequence"/>
</dbReference>
<evidence type="ECO:0000313" key="2">
    <source>
        <dbReference type="EMBL" id="GJN37072.1"/>
    </source>
</evidence>
<keyword evidence="3" id="KW-1185">Reference proteome</keyword>
<feature type="region of interest" description="Disordered" evidence="1">
    <location>
        <begin position="13"/>
        <end position="50"/>
    </location>
</feature>